<evidence type="ECO:0000256" key="1">
    <source>
        <dbReference type="SAM" id="SignalP"/>
    </source>
</evidence>
<sequence length="124" mass="13460">MNRLTPILFAGAVAISAGFALAQSGDGDGHGHHMDAGHADSPSTQAYVAAMDRMHADMMIEHTGDADVDFMRGMIPHHQGAIDMARVVLEHGSDPEVRKLAEEVIKAQEAEIAMMRKWLEDRGK</sequence>
<gene>
    <name evidence="5" type="ORF">BDE18_1434</name>
    <name evidence="3" type="ORF">ESD82_14875</name>
    <name evidence="4" type="ORF">HYQ43_12765</name>
</gene>
<dbReference type="EMBL" id="RBLI01000001">
    <property type="protein sequence ID" value="RKS52132.1"/>
    <property type="molecule type" value="Genomic_DNA"/>
</dbReference>
<reference evidence="4 8" key="3">
    <citation type="submission" date="2020-07" db="EMBL/GenBank/DDBJ databases">
        <title>The complete genome of Paracoccus pantotrophus ACCC 10489.</title>
        <authorList>
            <person name="Si Y."/>
        </authorList>
    </citation>
    <scope>NUCLEOTIDE SEQUENCE [LARGE SCALE GENOMIC DNA]</scope>
    <source>
        <strain evidence="4 8">ACCC10489</strain>
    </source>
</reference>
<dbReference type="SUPFAM" id="SSF47240">
    <property type="entry name" value="Ferritin-like"/>
    <property type="match status" value="1"/>
</dbReference>
<dbReference type="PANTHER" id="PTHR36933:SF1">
    <property type="entry name" value="SLL0788 PROTEIN"/>
    <property type="match status" value="1"/>
</dbReference>
<dbReference type="KEGG" id="ppan:ESD82_14875"/>
<evidence type="ECO:0000313" key="4">
    <source>
        <dbReference type="EMBL" id="QLH15109.1"/>
    </source>
</evidence>
<dbReference type="GeneID" id="51371869"/>
<feature type="chain" id="PRO_5044559581" evidence="1">
    <location>
        <begin position="23"/>
        <end position="124"/>
    </location>
</feature>
<dbReference type="EMBL" id="CP044426">
    <property type="protein sequence ID" value="QFG37424.1"/>
    <property type="molecule type" value="Genomic_DNA"/>
</dbReference>
<name>A0A1I5KE87_PARPN</name>
<proteinExistence type="predicted"/>
<evidence type="ECO:0000313" key="5">
    <source>
        <dbReference type="EMBL" id="RKS52132.1"/>
    </source>
</evidence>
<reference evidence="3 7" key="2">
    <citation type="submission" date="2019-01" db="EMBL/GenBank/DDBJ databases">
        <title>Complete Genome Sequence and Annotation of the Paracoccus pantotrophus type strain DSM 2944.</title>
        <authorList>
            <person name="Bockwoldt J.A."/>
            <person name="Zimmermann M."/>
            <person name="Tiso T."/>
            <person name="Blank L.M."/>
        </authorList>
    </citation>
    <scope>NUCLEOTIDE SEQUENCE [LARGE SCALE GENOMIC DNA]</scope>
    <source>
        <strain evidence="3 7">DSM 2944</strain>
    </source>
</reference>
<dbReference type="Gene3D" id="1.20.1260.10">
    <property type="match status" value="1"/>
</dbReference>
<reference evidence="5 6" key="1">
    <citation type="submission" date="2018-10" db="EMBL/GenBank/DDBJ databases">
        <title>Genomic Encyclopedia of Archaeal and Bacterial Type Strains, Phase II (KMG-II): from individual species to whole genera.</title>
        <authorList>
            <person name="Goeker M."/>
        </authorList>
    </citation>
    <scope>NUCLEOTIDE SEQUENCE [LARGE SCALE GENOMIC DNA]</scope>
    <source>
        <strain evidence="6">ATCC 35512 / DSM 2944 / CIP 106514 / LMD 82.5 / NBRC 102493 / NCCB 82005 / GB17</strain>
        <strain evidence="5">DSM 2944</strain>
    </source>
</reference>
<evidence type="ECO:0000313" key="8">
    <source>
        <dbReference type="Proteomes" id="UP000509322"/>
    </source>
</evidence>
<dbReference type="InterPro" id="IPR009078">
    <property type="entry name" value="Ferritin-like_SF"/>
</dbReference>
<dbReference type="AlphaFoldDB" id="A0A1I5KE87"/>
<dbReference type="RefSeq" id="WP_024845392.1">
    <property type="nucleotide sequence ID" value="NZ_CP038203.1"/>
</dbReference>
<evidence type="ECO:0000259" key="2">
    <source>
        <dbReference type="Pfam" id="PF03713"/>
    </source>
</evidence>
<dbReference type="InterPro" id="IPR005183">
    <property type="entry name" value="DUF305_CopM-like"/>
</dbReference>
<keyword evidence="6" id="KW-1185">Reference proteome</keyword>
<dbReference type="PANTHER" id="PTHR36933">
    <property type="entry name" value="SLL0788 PROTEIN"/>
    <property type="match status" value="1"/>
</dbReference>
<evidence type="ECO:0000313" key="6">
    <source>
        <dbReference type="Proteomes" id="UP000273626"/>
    </source>
</evidence>
<organism evidence="4 8">
    <name type="scientific">Paracoccus pantotrophus</name>
    <name type="common">Thiosphaera pantotropha</name>
    <dbReference type="NCBI Taxonomy" id="82367"/>
    <lineage>
        <taxon>Bacteria</taxon>
        <taxon>Pseudomonadati</taxon>
        <taxon>Pseudomonadota</taxon>
        <taxon>Alphaproteobacteria</taxon>
        <taxon>Rhodobacterales</taxon>
        <taxon>Paracoccaceae</taxon>
        <taxon>Paracoccus</taxon>
    </lineage>
</organism>
<evidence type="ECO:0000313" key="3">
    <source>
        <dbReference type="EMBL" id="QFG37424.1"/>
    </source>
</evidence>
<dbReference type="Proteomes" id="UP000326453">
    <property type="component" value="Chromosome 1"/>
</dbReference>
<accession>A0A1I5KE87</accession>
<keyword evidence="1" id="KW-0732">Signal</keyword>
<dbReference type="Proteomes" id="UP000509322">
    <property type="component" value="Chromosome 2"/>
</dbReference>
<dbReference type="EMBL" id="CP058690">
    <property type="protein sequence ID" value="QLH15109.1"/>
    <property type="molecule type" value="Genomic_DNA"/>
</dbReference>
<dbReference type="Proteomes" id="UP000273626">
    <property type="component" value="Unassembled WGS sequence"/>
</dbReference>
<dbReference type="InterPro" id="IPR012347">
    <property type="entry name" value="Ferritin-like"/>
</dbReference>
<dbReference type="Pfam" id="PF03713">
    <property type="entry name" value="DUF305"/>
    <property type="match status" value="1"/>
</dbReference>
<dbReference type="OrthoDB" id="517560at2"/>
<evidence type="ECO:0000313" key="7">
    <source>
        <dbReference type="Proteomes" id="UP000326453"/>
    </source>
</evidence>
<protein>
    <submittedName>
        <fullName evidence="4">DUF305 domain-containing protein</fullName>
    </submittedName>
</protein>
<feature type="domain" description="DUF305" evidence="2">
    <location>
        <begin position="67"/>
        <end position="123"/>
    </location>
</feature>
<feature type="signal peptide" evidence="1">
    <location>
        <begin position="1"/>
        <end position="22"/>
    </location>
</feature>